<dbReference type="Proteomes" id="UP000006324">
    <property type="component" value="Unassembled WGS sequence"/>
</dbReference>
<organism evidence="1 2">
    <name type="scientific">Leptospira interrogans str. UI 12621</name>
    <dbReference type="NCBI Taxonomy" id="1049937"/>
    <lineage>
        <taxon>Bacteria</taxon>
        <taxon>Pseudomonadati</taxon>
        <taxon>Spirochaetota</taxon>
        <taxon>Spirochaetia</taxon>
        <taxon>Leptospirales</taxon>
        <taxon>Leptospiraceae</taxon>
        <taxon>Leptospira</taxon>
    </lineage>
</organism>
<accession>A0A0F6HF94</accession>
<dbReference type="AlphaFoldDB" id="A0A0F6HF94"/>
<dbReference type="EMBL" id="AHNQ02000006">
    <property type="protein sequence ID" value="EKO27037.1"/>
    <property type="molecule type" value="Genomic_DNA"/>
</dbReference>
<gene>
    <name evidence="1" type="ORF">LEP1GSC104_0921</name>
</gene>
<protein>
    <submittedName>
        <fullName evidence="1">SLEI domain protein, PF07620 family</fullName>
    </submittedName>
</protein>
<comment type="caution">
    <text evidence="1">The sequence shown here is derived from an EMBL/GenBank/DDBJ whole genome shotgun (WGS) entry which is preliminary data.</text>
</comment>
<evidence type="ECO:0000313" key="2">
    <source>
        <dbReference type="Proteomes" id="UP000006324"/>
    </source>
</evidence>
<sequence length="41" mass="5019">MFKKLSRKFLKNQLSFFIKEFVSKPQRILRDNSLEISNQMQ</sequence>
<reference evidence="1 2" key="1">
    <citation type="submission" date="2012-09" db="EMBL/GenBank/DDBJ databases">
        <authorList>
            <person name="Harkins D.M."/>
            <person name="Durkin A.S."/>
            <person name="Brinkac L.M."/>
            <person name="Selengut J.D."/>
            <person name="Sanka R."/>
            <person name="DePew J."/>
            <person name="Purushe J."/>
            <person name="Chanthongthip A."/>
            <person name="Lattana O."/>
            <person name="Phetsouvanh R."/>
            <person name="Newton P.N."/>
            <person name="Vinetz J.M."/>
            <person name="Sutton G.G."/>
            <person name="Nelson W.C."/>
            <person name="Fouts D.E."/>
        </authorList>
    </citation>
    <scope>NUCLEOTIDE SEQUENCE [LARGE SCALE GENOMIC DNA]</scope>
    <source>
        <strain evidence="1 2">UI 12621</strain>
    </source>
</reference>
<evidence type="ECO:0000313" key="1">
    <source>
        <dbReference type="EMBL" id="EKO27037.1"/>
    </source>
</evidence>
<proteinExistence type="predicted"/>
<dbReference type="AntiFam" id="ANF00055">
    <property type="entry name" value="Translation of DNA repeat"/>
</dbReference>
<name>A0A0F6HF94_LEPIR</name>